<keyword evidence="4 6" id="KW-1133">Transmembrane helix</keyword>
<dbReference type="PANTHER" id="PTHR30213">
    <property type="entry name" value="INNER MEMBRANE PROTEIN YHJD"/>
    <property type="match status" value="1"/>
</dbReference>
<dbReference type="EMBL" id="JACDZE010000003">
    <property type="protein sequence ID" value="MBA5630112.1"/>
    <property type="molecule type" value="Genomic_DNA"/>
</dbReference>
<feature type="transmembrane region" description="Helical" evidence="6">
    <location>
        <begin position="226"/>
        <end position="245"/>
    </location>
</feature>
<organism evidence="7 8">
    <name type="scientific">Moheibacter lacus</name>
    <dbReference type="NCBI Taxonomy" id="2745851"/>
    <lineage>
        <taxon>Bacteria</taxon>
        <taxon>Pseudomonadati</taxon>
        <taxon>Bacteroidota</taxon>
        <taxon>Flavobacteriia</taxon>
        <taxon>Flavobacteriales</taxon>
        <taxon>Weeksellaceae</taxon>
        <taxon>Moheibacter</taxon>
    </lineage>
</organism>
<gene>
    <name evidence="7" type="ORF">HU137_10045</name>
</gene>
<proteinExistence type="predicted"/>
<evidence type="ECO:0000256" key="1">
    <source>
        <dbReference type="ARBA" id="ARBA00004651"/>
    </source>
</evidence>
<keyword evidence="8" id="KW-1185">Reference proteome</keyword>
<evidence type="ECO:0000313" key="7">
    <source>
        <dbReference type="EMBL" id="MBA5630112.1"/>
    </source>
</evidence>
<comment type="caution">
    <text evidence="7">The sequence shown here is derived from an EMBL/GenBank/DDBJ whole genome shotgun (WGS) entry which is preliminary data.</text>
</comment>
<feature type="transmembrane region" description="Helical" evidence="6">
    <location>
        <begin position="152"/>
        <end position="175"/>
    </location>
</feature>
<name>A0A838ZT16_9FLAO</name>
<feature type="transmembrane region" description="Helical" evidence="6">
    <location>
        <begin position="195"/>
        <end position="214"/>
    </location>
</feature>
<evidence type="ECO:0000256" key="3">
    <source>
        <dbReference type="ARBA" id="ARBA00022692"/>
    </source>
</evidence>
<dbReference type="AlphaFoldDB" id="A0A838ZT16"/>
<dbReference type="PIRSF" id="PIRSF035875">
    <property type="entry name" value="RNase_BN"/>
    <property type="match status" value="1"/>
</dbReference>
<evidence type="ECO:0000256" key="6">
    <source>
        <dbReference type="SAM" id="Phobius"/>
    </source>
</evidence>
<dbReference type="NCBIfam" id="TIGR00765">
    <property type="entry name" value="yihY_not_rbn"/>
    <property type="match status" value="1"/>
</dbReference>
<evidence type="ECO:0000313" key="8">
    <source>
        <dbReference type="Proteomes" id="UP000552241"/>
    </source>
</evidence>
<protein>
    <submittedName>
        <fullName evidence="7">YihY/virulence factor BrkB family protein</fullName>
    </submittedName>
</protein>
<comment type="subcellular location">
    <subcellularLocation>
        <location evidence="1">Cell membrane</location>
        <topology evidence="1">Multi-pass membrane protein</topology>
    </subcellularLocation>
</comment>
<dbReference type="Proteomes" id="UP000552241">
    <property type="component" value="Unassembled WGS sequence"/>
</dbReference>
<feature type="transmembrane region" description="Helical" evidence="6">
    <location>
        <begin position="257"/>
        <end position="280"/>
    </location>
</feature>
<sequence length="338" mass="37781">MIRNKFTLDFWKNTAKLIYKAAISFSDDKCMKLSASLAYYSTFSIGPLLLIVIWCIGFFYGEQIKGEGSTAQAEVFEELVKLFGPEVAIQIQTYIDKISQQDSGTIGIIIGVSTLIFTSTTIFVEIQDSINTIWGVKPKPKKGWLKYIKDRLLSFSMVLGLGFLLIASLLINSIIQLLMNYINRILPDMTVNMLNWINMGITFLVISLLFGLIFKMLPDAKVNTKHIVGGAVFTAILFMLGRYGISLYLQHNATASAFGAAGSVIILLVWIYYSAAILYFGAEFTKEHAKFYENGIQPSPYAVLVKHTEVVTNPGKDTDLHKGEVLLEKDESKCEDKE</sequence>
<keyword evidence="3 6" id="KW-0812">Transmembrane</keyword>
<evidence type="ECO:0000256" key="2">
    <source>
        <dbReference type="ARBA" id="ARBA00022475"/>
    </source>
</evidence>
<keyword evidence="5 6" id="KW-0472">Membrane</keyword>
<evidence type="ECO:0000256" key="4">
    <source>
        <dbReference type="ARBA" id="ARBA00022989"/>
    </source>
</evidence>
<feature type="transmembrane region" description="Helical" evidence="6">
    <location>
        <begin position="37"/>
        <end position="60"/>
    </location>
</feature>
<dbReference type="GO" id="GO:0005886">
    <property type="term" value="C:plasma membrane"/>
    <property type="evidence" value="ECO:0007669"/>
    <property type="project" value="UniProtKB-SubCell"/>
</dbReference>
<dbReference type="PANTHER" id="PTHR30213:SF1">
    <property type="entry name" value="INNER MEMBRANE PROTEIN YHJD"/>
    <property type="match status" value="1"/>
</dbReference>
<accession>A0A838ZT16</accession>
<dbReference type="Pfam" id="PF03631">
    <property type="entry name" value="Virul_fac_BrkB"/>
    <property type="match status" value="1"/>
</dbReference>
<keyword evidence="2" id="KW-1003">Cell membrane</keyword>
<evidence type="ECO:0000256" key="5">
    <source>
        <dbReference type="ARBA" id="ARBA00023136"/>
    </source>
</evidence>
<dbReference type="InterPro" id="IPR017039">
    <property type="entry name" value="Virul_fac_BrkB"/>
</dbReference>
<reference evidence="7 8" key="1">
    <citation type="submission" date="2020-07" db="EMBL/GenBank/DDBJ databases">
        <title>Moheibacter lacus sp. nov., a member of the family Flavobacteriaceae isolated from freshwater lake sediment.</title>
        <authorList>
            <person name="Liu Y."/>
        </authorList>
    </citation>
    <scope>NUCLEOTIDE SEQUENCE [LARGE SCALE GENOMIC DNA]</scope>
    <source>
        <strain evidence="7 8">BDHS18</strain>
    </source>
</reference>